<accession>X0BAZ4</accession>
<sequence>MRFSRWSSLLYARIANNTMWVSLSILQREMNDPTDERRKECGRLLGFDREEKFAVGSI</sequence>
<gene>
    <name evidence="1" type="ORF">FOQG_19245</name>
</gene>
<dbReference type="HOGENOM" id="CLU_2979196_0_0_1"/>
<organism evidence="1 2">
    <name type="scientific">Fusarium oxysporum f. sp. raphani 54005</name>
    <dbReference type="NCBI Taxonomy" id="1089458"/>
    <lineage>
        <taxon>Eukaryota</taxon>
        <taxon>Fungi</taxon>
        <taxon>Dikarya</taxon>
        <taxon>Ascomycota</taxon>
        <taxon>Pezizomycotina</taxon>
        <taxon>Sordariomycetes</taxon>
        <taxon>Hypocreomycetidae</taxon>
        <taxon>Hypocreales</taxon>
        <taxon>Nectriaceae</taxon>
        <taxon>Fusarium</taxon>
        <taxon>Fusarium oxysporum species complex</taxon>
    </lineage>
</organism>
<name>X0BAZ4_FUSOX</name>
<dbReference type="AlphaFoldDB" id="X0BAZ4"/>
<reference evidence="1 2" key="1">
    <citation type="submission" date="2011-11" db="EMBL/GenBank/DDBJ databases">
        <title>The Genome Sequence of Fusarium oxysporum PHW815.</title>
        <authorList>
            <consortium name="The Broad Institute Genome Sequencing Platform"/>
            <person name="Ma L.-J."/>
            <person name="Gale L.R."/>
            <person name="Schwartz D.C."/>
            <person name="Zhou S."/>
            <person name="Corby-Kistler H."/>
            <person name="Young S.K."/>
            <person name="Zeng Q."/>
            <person name="Gargeya S."/>
            <person name="Fitzgerald M."/>
            <person name="Haas B."/>
            <person name="Abouelleil A."/>
            <person name="Alvarado L."/>
            <person name="Arachchi H.M."/>
            <person name="Berlin A."/>
            <person name="Brown A."/>
            <person name="Chapman S.B."/>
            <person name="Chen Z."/>
            <person name="Dunbar C."/>
            <person name="Freedman E."/>
            <person name="Gearin G."/>
            <person name="Goldberg J."/>
            <person name="Griggs A."/>
            <person name="Gujja S."/>
            <person name="Heiman D."/>
            <person name="Howarth C."/>
            <person name="Larson L."/>
            <person name="Lui A."/>
            <person name="MacDonald P.J.P."/>
            <person name="Montmayeur A."/>
            <person name="Murphy C."/>
            <person name="Neiman D."/>
            <person name="Pearson M."/>
            <person name="Priest M."/>
            <person name="Roberts A."/>
            <person name="Saif S."/>
            <person name="Shea T."/>
            <person name="Shenoy N."/>
            <person name="Sisk P."/>
            <person name="Stolte C."/>
            <person name="Sykes S."/>
            <person name="Wortman J."/>
            <person name="Nusbaum C."/>
            <person name="Birren B."/>
        </authorList>
    </citation>
    <scope>NUCLEOTIDE SEQUENCE [LARGE SCALE GENOMIC DNA]</scope>
    <source>
        <strain evidence="1 2">54005</strain>
    </source>
</reference>
<protein>
    <submittedName>
        <fullName evidence="1">Uncharacterized protein</fullName>
    </submittedName>
</protein>
<dbReference type="EMBL" id="KI979660">
    <property type="protein sequence ID" value="EXK75993.1"/>
    <property type="molecule type" value="Genomic_DNA"/>
</dbReference>
<proteinExistence type="predicted"/>
<evidence type="ECO:0000313" key="1">
    <source>
        <dbReference type="EMBL" id="EXK75993.1"/>
    </source>
</evidence>
<evidence type="ECO:0000313" key="2">
    <source>
        <dbReference type="Proteomes" id="UP000030663"/>
    </source>
</evidence>
<keyword evidence="2" id="KW-1185">Reference proteome</keyword>
<dbReference type="Proteomes" id="UP000030663">
    <property type="component" value="Unassembled WGS sequence"/>
</dbReference>